<keyword evidence="6 8" id="KW-0472">Membrane</keyword>
<dbReference type="SUPFAM" id="SSF118215">
    <property type="entry name" value="Proton glutamate symport protein"/>
    <property type="match status" value="1"/>
</dbReference>
<keyword evidence="2" id="KW-0813">Transport</keyword>
<evidence type="ECO:0000256" key="6">
    <source>
        <dbReference type="ARBA" id="ARBA00023136"/>
    </source>
</evidence>
<comment type="caution">
    <text evidence="9">The sequence shown here is derived from an EMBL/GenBank/DDBJ whole genome shotgun (WGS) entry which is preliminary data.</text>
</comment>
<dbReference type="PANTHER" id="PTHR42865">
    <property type="entry name" value="PROTON/GLUTAMATE-ASPARTATE SYMPORTER"/>
    <property type="match status" value="1"/>
</dbReference>
<evidence type="ECO:0000256" key="7">
    <source>
        <dbReference type="SAM" id="MobiDB-lite"/>
    </source>
</evidence>
<dbReference type="EMBL" id="PZZP01000001">
    <property type="protein sequence ID" value="PTM60011.1"/>
    <property type="molecule type" value="Genomic_DNA"/>
</dbReference>
<reference evidence="9 10" key="1">
    <citation type="submission" date="2018-04" db="EMBL/GenBank/DDBJ databases">
        <title>Genomic Encyclopedia of Archaeal and Bacterial Type Strains, Phase II (KMG-II): from individual species to whole genera.</title>
        <authorList>
            <person name="Goeker M."/>
        </authorList>
    </citation>
    <scope>NUCLEOTIDE SEQUENCE [LARGE SCALE GENOMIC DNA]</scope>
    <source>
        <strain evidence="9 10">DSM 45169</strain>
    </source>
</reference>
<dbReference type="PRINTS" id="PR00173">
    <property type="entry name" value="EDTRNSPORT"/>
</dbReference>
<feature type="transmembrane region" description="Helical" evidence="8">
    <location>
        <begin position="95"/>
        <end position="116"/>
    </location>
</feature>
<evidence type="ECO:0000256" key="1">
    <source>
        <dbReference type="ARBA" id="ARBA00004651"/>
    </source>
</evidence>
<evidence type="ECO:0000256" key="2">
    <source>
        <dbReference type="ARBA" id="ARBA00022448"/>
    </source>
</evidence>
<sequence>MWLMWSVAVVLLLLLFSLKQFFRISFGIRVLIAMLLGVAFGAYFGETAEPVKFFGQAFVSLIKMLVIPLVVTALLTSITRLRDPSQLRKIGTKTIAWFLLTAIIASGIGIAVGTAINPGAGIQMGSEQVEAREIPPVSEVFLDMIPSNIVSQAADDKILPIILFTIILGIAISIESQRDAARVKPFQDFIEAFSRIIFRVTKLILKLTPYGVFGLLASVAASYGLDTLLPLTKMIAAVYLACLIHMVITYGSIVTFVAKVNPIRFFRKIYPAVVVAFSTRSSYGTLPVTIKTLTNRVKVSEKISSFVAPLGATMNMDACGGLYPAVTAIFVATVFGIDLGVTDYLLLIGTATLASIGTAGVPGTASIMTTVVLSSLGLPLEGLALVLGIDALLDMGRTAVNVTGDTVVSLVVADSEGEFDREAFNNNDSPDELELNTPSNTTATSS</sequence>
<evidence type="ECO:0000256" key="5">
    <source>
        <dbReference type="ARBA" id="ARBA00022989"/>
    </source>
</evidence>
<accession>A0A2T4ZDN7</accession>
<feature type="transmembrane region" description="Helical" evidence="8">
    <location>
        <begin position="322"/>
        <end position="347"/>
    </location>
</feature>
<dbReference type="PANTHER" id="PTHR42865:SF7">
    <property type="entry name" value="PROTON_GLUTAMATE-ASPARTATE SYMPORTER"/>
    <property type="match status" value="1"/>
</dbReference>
<dbReference type="Pfam" id="PF00375">
    <property type="entry name" value="SDF"/>
    <property type="match status" value="1"/>
</dbReference>
<evidence type="ECO:0000256" key="8">
    <source>
        <dbReference type="SAM" id="Phobius"/>
    </source>
</evidence>
<evidence type="ECO:0000256" key="4">
    <source>
        <dbReference type="ARBA" id="ARBA00022692"/>
    </source>
</evidence>
<dbReference type="Proteomes" id="UP000241639">
    <property type="component" value="Unassembled WGS sequence"/>
</dbReference>
<evidence type="ECO:0000313" key="9">
    <source>
        <dbReference type="EMBL" id="PTM60011.1"/>
    </source>
</evidence>
<keyword evidence="4 8" id="KW-0812">Transmembrane</keyword>
<proteinExistence type="predicted"/>
<comment type="subcellular location">
    <subcellularLocation>
        <location evidence="1">Cell membrane</location>
        <topology evidence="1">Multi-pass membrane protein</topology>
    </subcellularLocation>
</comment>
<dbReference type="AlphaFoldDB" id="A0A2T4ZDN7"/>
<feature type="transmembrane region" description="Helical" evidence="8">
    <location>
        <begin position="53"/>
        <end position="75"/>
    </location>
</feature>
<evidence type="ECO:0000256" key="3">
    <source>
        <dbReference type="ARBA" id="ARBA00022475"/>
    </source>
</evidence>
<feature type="transmembrane region" description="Helical" evidence="8">
    <location>
        <begin position="203"/>
        <end position="225"/>
    </location>
</feature>
<keyword evidence="10" id="KW-1185">Reference proteome</keyword>
<keyword evidence="3" id="KW-1003">Cell membrane</keyword>
<feature type="compositionally biased region" description="Polar residues" evidence="7">
    <location>
        <begin position="436"/>
        <end position="446"/>
    </location>
</feature>
<feature type="region of interest" description="Disordered" evidence="7">
    <location>
        <begin position="421"/>
        <end position="446"/>
    </location>
</feature>
<organism evidence="9 10">
    <name type="scientific">Desmospora activa DSM 45169</name>
    <dbReference type="NCBI Taxonomy" id="1121389"/>
    <lineage>
        <taxon>Bacteria</taxon>
        <taxon>Bacillati</taxon>
        <taxon>Bacillota</taxon>
        <taxon>Bacilli</taxon>
        <taxon>Bacillales</taxon>
        <taxon>Thermoactinomycetaceae</taxon>
        <taxon>Desmospora</taxon>
    </lineage>
</organism>
<gene>
    <name evidence="9" type="ORF">C8J48_2650</name>
</gene>
<name>A0A2T4ZDN7_9BACL</name>
<protein>
    <recommendedName>
        <fullName evidence="11">Na+/H+-dicarboxylate symporter</fullName>
    </recommendedName>
</protein>
<dbReference type="GO" id="GO:0005886">
    <property type="term" value="C:plasma membrane"/>
    <property type="evidence" value="ECO:0007669"/>
    <property type="project" value="UniProtKB-SubCell"/>
</dbReference>
<dbReference type="GO" id="GO:0015293">
    <property type="term" value="F:symporter activity"/>
    <property type="evidence" value="ECO:0007669"/>
    <property type="project" value="UniProtKB-KW"/>
</dbReference>
<dbReference type="Gene3D" id="1.10.3860.10">
    <property type="entry name" value="Sodium:dicarboxylate symporter"/>
    <property type="match status" value="1"/>
</dbReference>
<evidence type="ECO:0000313" key="10">
    <source>
        <dbReference type="Proteomes" id="UP000241639"/>
    </source>
</evidence>
<dbReference type="InterPro" id="IPR036458">
    <property type="entry name" value="Na:dicarbo_symporter_sf"/>
</dbReference>
<feature type="transmembrane region" description="Helical" evidence="8">
    <location>
        <begin position="237"/>
        <end position="258"/>
    </location>
</feature>
<dbReference type="GO" id="GO:0006835">
    <property type="term" value="P:dicarboxylic acid transport"/>
    <property type="evidence" value="ECO:0007669"/>
    <property type="project" value="TreeGrafter"/>
</dbReference>
<dbReference type="RefSeq" id="WP_107727446.1">
    <property type="nucleotide sequence ID" value="NZ_PZZP01000001.1"/>
</dbReference>
<keyword evidence="5 8" id="KW-1133">Transmembrane helix</keyword>
<dbReference type="OrthoDB" id="7778689at2"/>
<feature type="transmembrane region" description="Helical" evidence="8">
    <location>
        <begin position="158"/>
        <end position="174"/>
    </location>
</feature>
<evidence type="ECO:0008006" key="11">
    <source>
        <dbReference type="Google" id="ProtNLM"/>
    </source>
</evidence>
<feature type="transmembrane region" description="Helical" evidence="8">
    <location>
        <begin position="367"/>
        <end position="389"/>
    </location>
</feature>
<dbReference type="InterPro" id="IPR001991">
    <property type="entry name" value="Na-dicarboxylate_symporter"/>
</dbReference>